<sequence>MYRRYATLLLGSAAVALAVGPIAAADPVSDAWPFGDNFQLPGYSVGAHLTGSPFLTGTEPWSDPGGDYSTHFSGVEMAFVGYNIHRSVFDSDNPLVPNGTTWDGVSLPGFSNTMIFAPGIGIGDQISFGTLSNSFIVDTAGIQDVLTLGSYPPVTLFDVPMDLSGLFGD</sequence>
<keyword evidence="1" id="KW-0732">Signal</keyword>
<dbReference type="EMBL" id="JAHCLR010000007">
    <property type="protein sequence ID" value="MBS9533101.1"/>
    <property type="molecule type" value="Genomic_DNA"/>
</dbReference>
<accession>A0ABS5RFP6</accession>
<evidence type="ECO:0000313" key="2">
    <source>
        <dbReference type="EMBL" id="MBS9533101.1"/>
    </source>
</evidence>
<reference evidence="2 3" key="1">
    <citation type="submission" date="2021-05" db="EMBL/GenBank/DDBJ databases">
        <title>Mycobacterium acidophilum sp. nov., an extremely acid-tolerant member of the genus Mycobacterium.</title>
        <authorList>
            <person name="Xia J."/>
        </authorList>
    </citation>
    <scope>NUCLEOTIDE SEQUENCE [LARGE SCALE GENOMIC DNA]</scope>
    <source>
        <strain evidence="2 3">M1</strain>
    </source>
</reference>
<evidence type="ECO:0000256" key="1">
    <source>
        <dbReference type="SAM" id="SignalP"/>
    </source>
</evidence>
<feature type="signal peptide" evidence="1">
    <location>
        <begin position="1"/>
        <end position="24"/>
    </location>
</feature>
<name>A0ABS5RFP6_9MYCO</name>
<comment type="caution">
    <text evidence="2">The sequence shown here is derived from an EMBL/GenBank/DDBJ whole genome shotgun (WGS) entry which is preliminary data.</text>
</comment>
<keyword evidence="3" id="KW-1185">Reference proteome</keyword>
<dbReference type="Proteomes" id="UP001519535">
    <property type="component" value="Unassembled WGS sequence"/>
</dbReference>
<proteinExistence type="predicted"/>
<feature type="chain" id="PRO_5047291024" evidence="1">
    <location>
        <begin position="25"/>
        <end position="169"/>
    </location>
</feature>
<evidence type="ECO:0000313" key="3">
    <source>
        <dbReference type="Proteomes" id="UP001519535"/>
    </source>
</evidence>
<gene>
    <name evidence="2" type="ORF">KIH27_05795</name>
</gene>
<protein>
    <submittedName>
        <fullName evidence="2">Uncharacterized protein</fullName>
    </submittedName>
</protein>
<organism evidence="2 3">
    <name type="scientific">Mycolicibacter acidiphilus</name>
    <dbReference type="NCBI Taxonomy" id="2835306"/>
    <lineage>
        <taxon>Bacteria</taxon>
        <taxon>Bacillati</taxon>
        <taxon>Actinomycetota</taxon>
        <taxon>Actinomycetes</taxon>
        <taxon>Mycobacteriales</taxon>
        <taxon>Mycobacteriaceae</taxon>
        <taxon>Mycolicibacter</taxon>
    </lineage>
</organism>
<dbReference type="RefSeq" id="WP_214091992.1">
    <property type="nucleotide sequence ID" value="NZ_JAHCLR010000007.1"/>
</dbReference>